<dbReference type="EMBL" id="LN868939">
    <property type="protein sequence ID" value="CRY83752.1"/>
    <property type="molecule type" value="Genomic_DNA"/>
</dbReference>
<keyword evidence="4" id="KW-0614">Plasmid</keyword>
<dbReference type="InterPro" id="IPR050109">
    <property type="entry name" value="HTH-type_TetR-like_transc_reg"/>
</dbReference>
<dbReference type="PANTHER" id="PTHR30055">
    <property type="entry name" value="HTH-TYPE TRANSCRIPTIONAL REGULATOR RUTR"/>
    <property type="match status" value="1"/>
</dbReference>
<feature type="DNA-binding region" description="H-T-H motif" evidence="2">
    <location>
        <begin position="45"/>
        <end position="64"/>
    </location>
</feature>
<dbReference type="PRINTS" id="PR00455">
    <property type="entry name" value="HTHTETR"/>
</dbReference>
<dbReference type="Pfam" id="PF00440">
    <property type="entry name" value="TetR_N"/>
    <property type="match status" value="1"/>
</dbReference>
<dbReference type="GO" id="GO:0000976">
    <property type="term" value="F:transcription cis-regulatory region binding"/>
    <property type="evidence" value="ECO:0007669"/>
    <property type="project" value="TreeGrafter"/>
</dbReference>
<reference evidence="5" key="1">
    <citation type="submission" date="2015-03" db="EMBL/GenBank/DDBJ databases">
        <authorList>
            <consortium name="Pathogen Informatics"/>
        </authorList>
    </citation>
    <scope>NUCLEOTIDE SEQUENCE [LARGE SCALE GENOMIC DNA]</scope>
    <source>
        <strain evidence="5">NCTC11134</strain>
        <plasmid evidence="5">2</plasmid>
    </source>
</reference>
<dbReference type="InterPro" id="IPR009057">
    <property type="entry name" value="Homeodomain-like_sf"/>
</dbReference>
<feature type="domain" description="HTH tetR-type" evidence="3">
    <location>
        <begin position="22"/>
        <end position="82"/>
    </location>
</feature>
<evidence type="ECO:0000256" key="1">
    <source>
        <dbReference type="ARBA" id="ARBA00023125"/>
    </source>
</evidence>
<keyword evidence="1 2" id="KW-0238">DNA-binding</keyword>
<accession>A0A0H5P7U5</accession>
<geneLocation type="plasmid" evidence="4">
    <name>2</name>
</geneLocation>
<organism evidence="4 5">
    <name type="scientific">Nocardia farcinica</name>
    <dbReference type="NCBI Taxonomy" id="37329"/>
    <lineage>
        <taxon>Bacteria</taxon>
        <taxon>Bacillati</taxon>
        <taxon>Actinomycetota</taxon>
        <taxon>Actinomycetes</taxon>
        <taxon>Mycobacteriales</taxon>
        <taxon>Nocardiaceae</taxon>
        <taxon>Nocardia</taxon>
    </lineage>
</organism>
<proteinExistence type="predicted"/>
<name>A0A0H5P7U5_NOCFR</name>
<dbReference type="Proteomes" id="UP000057820">
    <property type="component" value="Plasmid 2"/>
</dbReference>
<evidence type="ECO:0000313" key="5">
    <source>
        <dbReference type="Proteomes" id="UP000057820"/>
    </source>
</evidence>
<dbReference type="GO" id="GO:0003700">
    <property type="term" value="F:DNA-binding transcription factor activity"/>
    <property type="evidence" value="ECO:0007669"/>
    <property type="project" value="TreeGrafter"/>
</dbReference>
<sequence>MIESLPETCSTRWVTERIQTPTTTRERLLAAAERLLLTERFDDVSVRGICAAAGANPAAVHYHFGSKEALVAALLEDRLGDLWDERLAEVTAADGSVAAVVDAVLAPFLDLAEDPVGRLHLRLLAQFVLARPPTTWRRHWFRMESWIGLLPHLSAAESRRRWMLAFDLIIMRFGGAGTDDRHLSEHAVATLRDFVVAGLTAPRGELR</sequence>
<dbReference type="AlphaFoldDB" id="A0A0H5P7U5"/>
<dbReference type="InterPro" id="IPR001647">
    <property type="entry name" value="HTH_TetR"/>
</dbReference>
<gene>
    <name evidence="4" type="ORF">ERS450000_05666</name>
</gene>
<protein>
    <submittedName>
        <fullName evidence="4">Transcriptional repressor BetI</fullName>
    </submittedName>
</protein>
<dbReference type="Gene3D" id="1.10.357.10">
    <property type="entry name" value="Tetracycline Repressor, domain 2"/>
    <property type="match status" value="1"/>
</dbReference>
<dbReference type="KEGG" id="nfr:ERS450000_05666"/>
<evidence type="ECO:0000313" key="4">
    <source>
        <dbReference type="EMBL" id="CRY83752.1"/>
    </source>
</evidence>
<dbReference type="PROSITE" id="PS50977">
    <property type="entry name" value="HTH_TETR_2"/>
    <property type="match status" value="1"/>
</dbReference>
<evidence type="ECO:0000259" key="3">
    <source>
        <dbReference type="PROSITE" id="PS50977"/>
    </source>
</evidence>
<evidence type="ECO:0000256" key="2">
    <source>
        <dbReference type="PROSITE-ProRule" id="PRU00335"/>
    </source>
</evidence>
<dbReference type="SUPFAM" id="SSF46689">
    <property type="entry name" value="Homeodomain-like"/>
    <property type="match status" value="1"/>
</dbReference>
<dbReference type="PANTHER" id="PTHR30055:SF219">
    <property type="entry name" value="TRANSCRIPTIONAL REGULATORY PROTEIN"/>
    <property type="match status" value="1"/>
</dbReference>